<dbReference type="InterPro" id="IPR051089">
    <property type="entry name" value="prtT"/>
</dbReference>
<reference evidence="7" key="1">
    <citation type="journal article" date="2021" name="J Fungi (Basel)">
        <title>Genomic and Metabolomic Analyses of the Marine Fungus Emericellopsis cladophorae: Insights into Saltwater Adaptability Mechanisms and Its Biosynthetic Potential.</title>
        <authorList>
            <person name="Goncalves M.F.M."/>
            <person name="Hilario S."/>
            <person name="Van de Peer Y."/>
            <person name="Esteves A.C."/>
            <person name="Alves A."/>
        </authorList>
    </citation>
    <scope>NUCLEOTIDE SEQUENCE</scope>
    <source>
        <strain evidence="7">MUM 19.33</strain>
    </source>
</reference>
<feature type="compositionally biased region" description="Polar residues" evidence="6">
    <location>
        <begin position="47"/>
        <end position="57"/>
    </location>
</feature>
<dbReference type="GO" id="GO:0005634">
    <property type="term" value="C:nucleus"/>
    <property type="evidence" value="ECO:0007669"/>
    <property type="project" value="UniProtKB-SubCell"/>
</dbReference>
<keyword evidence="2" id="KW-0805">Transcription regulation</keyword>
<evidence type="ECO:0000256" key="5">
    <source>
        <dbReference type="ARBA" id="ARBA00023242"/>
    </source>
</evidence>
<dbReference type="PANTHER" id="PTHR31845:SF10">
    <property type="entry name" value="ZN(II)2CYS6 TRANSCRIPTION FACTOR (EUROFUNG)"/>
    <property type="match status" value="1"/>
</dbReference>
<comment type="caution">
    <text evidence="7">The sequence shown here is derived from an EMBL/GenBank/DDBJ whole genome shotgun (WGS) entry which is preliminary data.</text>
</comment>
<sequence length="567" mass="63513">MRETCISRTPAPPRPKKVAKRSQIQDLQRRLEELETSKVTKVDKSTPILSINGASDSQSHHATPDPTMSTDVQPKKEPPHCLDAGFISHIFPPFTSTTPWPSNDTLCNNPCPNQPWISLWPPEPEAECLLAKYRRSAEPLFPFVKVPSNLRAAELKTKHHFLWKAIMMVGTFMDGVRHGRVGEELLAEIGRRTMVEGERSLDLLRGMQLLVAWFHHALGSSRLTNLLFLLRSVALGLELSGKAVGADGERDLDALRAYAGVYYLNTLVFTTNKRTEVLMNTSQLDQCCTILEEAQQFESDALLVKLVRIQQLAQSISLTVFVEPGQQPMQLPMTMVVRSFQDQINSLRQSFGSDLETFPMLEAHICIAQILLTEWAISDLHLATPMTDRLNLLWTCLRALRKLFDGRVQEWTDLDNPQFLCLSGSDVSYALIVGIRLSTLRLPGWNLEQIEQELRFGAIMDAAIEHLSLVVERRRTGVFSVAARSDGRADPFTGLLRLCQRMSVHVREEMRRAAEDYRMGSAAVDDGGLTAGGLGDGFWRAMMGQSGAVWGDAMPHMENFDGLQMGF</sequence>
<dbReference type="EMBL" id="JAGIXG020000025">
    <property type="protein sequence ID" value="KAI6781088.1"/>
    <property type="molecule type" value="Genomic_DNA"/>
</dbReference>
<dbReference type="GO" id="GO:0000976">
    <property type="term" value="F:transcription cis-regulatory region binding"/>
    <property type="evidence" value="ECO:0007669"/>
    <property type="project" value="TreeGrafter"/>
</dbReference>
<keyword evidence="8" id="KW-1185">Reference proteome</keyword>
<evidence type="ECO:0000256" key="3">
    <source>
        <dbReference type="ARBA" id="ARBA00023125"/>
    </source>
</evidence>
<dbReference type="GO" id="GO:0000981">
    <property type="term" value="F:DNA-binding transcription factor activity, RNA polymerase II-specific"/>
    <property type="evidence" value="ECO:0007669"/>
    <property type="project" value="TreeGrafter"/>
</dbReference>
<evidence type="ECO:0000256" key="6">
    <source>
        <dbReference type="SAM" id="MobiDB-lite"/>
    </source>
</evidence>
<evidence type="ECO:0000256" key="4">
    <source>
        <dbReference type="ARBA" id="ARBA00023163"/>
    </source>
</evidence>
<evidence type="ECO:0000256" key="1">
    <source>
        <dbReference type="ARBA" id="ARBA00004123"/>
    </source>
</evidence>
<keyword evidence="3" id="KW-0238">DNA-binding</keyword>
<protein>
    <submittedName>
        <fullName evidence="7">Transcriptional regulator-like protein</fullName>
    </submittedName>
</protein>
<accession>A0A9P9Y0T0</accession>
<name>A0A9P9Y0T0_9HYPO</name>
<dbReference type="PANTHER" id="PTHR31845">
    <property type="entry name" value="FINGER DOMAIN PROTEIN, PUTATIVE-RELATED"/>
    <property type="match status" value="1"/>
</dbReference>
<reference evidence="7" key="2">
    <citation type="submission" date="2022-07" db="EMBL/GenBank/DDBJ databases">
        <authorList>
            <person name="Goncalves M.F.M."/>
            <person name="Hilario S."/>
            <person name="Van De Peer Y."/>
            <person name="Esteves A.C."/>
            <person name="Alves A."/>
        </authorList>
    </citation>
    <scope>NUCLEOTIDE SEQUENCE</scope>
    <source>
        <strain evidence="7">MUM 19.33</strain>
    </source>
</reference>
<evidence type="ECO:0000256" key="2">
    <source>
        <dbReference type="ARBA" id="ARBA00023015"/>
    </source>
</evidence>
<gene>
    <name evidence="7" type="ORF">J7T54_003255</name>
</gene>
<keyword evidence="5" id="KW-0539">Nucleus</keyword>
<dbReference type="OrthoDB" id="1600564at2759"/>
<feature type="region of interest" description="Disordered" evidence="6">
    <location>
        <begin position="1"/>
        <end position="76"/>
    </location>
</feature>
<dbReference type="AlphaFoldDB" id="A0A9P9Y0T0"/>
<dbReference type="RefSeq" id="XP_051361944.1">
    <property type="nucleotide sequence ID" value="XM_051506816.1"/>
</dbReference>
<keyword evidence="4" id="KW-0804">Transcription</keyword>
<dbReference type="Proteomes" id="UP001055219">
    <property type="component" value="Unassembled WGS sequence"/>
</dbReference>
<comment type="subcellular location">
    <subcellularLocation>
        <location evidence="1">Nucleus</location>
    </subcellularLocation>
</comment>
<evidence type="ECO:0000313" key="8">
    <source>
        <dbReference type="Proteomes" id="UP001055219"/>
    </source>
</evidence>
<evidence type="ECO:0000313" key="7">
    <source>
        <dbReference type="EMBL" id="KAI6781088.1"/>
    </source>
</evidence>
<proteinExistence type="predicted"/>
<organism evidence="7 8">
    <name type="scientific">Emericellopsis cladophorae</name>
    <dbReference type="NCBI Taxonomy" id="2686198"/>
    <lineage>
        <taxon>Eukaryota</taxon>
        <taxon>Fungi</taxon>
        <taxon>Dikarya</taxon>
        <taxon>Ascomycota</taxon>
        <taxon>Pezizomycotina</taxon>
        <taxon>Sordariomycetes</taxon>
        <taxon>Hypocreomycetidae</taxon>
        <taxon>Hypocreales</taxon>
        <taxon>Bionectriaceae</taxon>
        <taxon>Emericellopsis</taxon>
    </lineage>
</organism>
<feature type="compositionally biased region" description="Basic and acidic residues" evidence="6">
    <location>
        <begin position="27"/>
        <end position="44"/>
    </location>
</feature>
<dbReference type="GeneID" id="75829758"/>